<feature type="non-terminal residue" evidence="9">
    <location>
        <position position="60"/>
    </location>
</feature>
<dbReference type="SMART" id="SM00355">
    <property type="entry name" value="ZnF_C2H2"/>
    <property type="match status" value="2"/>
</dbReference>
<evidence type="ECO:0000256" key="1">
    <source>
        <dbReference type="ARBA" id="ARBA00004123"/>
    </source>
</evidence>
<keyword evidence="4 7" id="KW-0863">Zinc-finger</keyword>
<dbReference type="Gene3D" id="3.30.160.60">
    <property type="entry name" value="Classic Zinc Finger"/>
    <property type="match status" value="2"/>
</dbReference>
<dbReference type="PROSITE" id="PS00028">
    <property type="entry name" value="ZINC_FINGER_C2H2_1"/>
    <property type="match status" value="2"/>
</dbReference>
<reference evidence="9 10" key="1">
    <citation type="submission" date="2020-02" db="EMBL/GenBank/DDBJ databases">
        <authorList>
            <person name="Ferguson B K."/>
        </authorList>
    </citation>
    <scope>NUCLEOTIDE SEQUENCE [LARGE SCALE GENOMIC DNA]</scope>
</reference>
<feature type="domain" description="C2H2-type" evidence="8">
    <location>
        <begin position="4"/>
        <end position="31"/>
    </location>
</feature>
<evidence type="ECO:0000256" key="6">
    <source>
        <dbReference type="ARBA" id="ARBA00023242"/>
    </source>
</evidence>
<dbReference type="SUPFAM" id="SSF57667">
    <property type="entry name" value="beta-beta-alpha zinc fingers"/>
    <property type="match status" value="1"/>
</dbReference>
<evidence type="ECO:0000259" key="8">
    <source>
        <dbReference type="PROSITE" id="PS50157"/>
    </source>
</evidence>
<accession>A0A6H5GKY1</accession>
<dbReference type="Pfam" id="PF12874">
    <property type="entry name" value="zf-met"/>
    <property type="match status" value="1"/>
</dbReference>
<organism evidence="9 10">
    <name type="scientific">Nesidiocoris tenuis</name>
    <dbReference type="NCBI Taxonomy" id="355587"/>
    <lineage>
        <taxon>Eukaryota</taxon>
        <taxon>Metazoa</taxon>
        <taxon>Ecdysozoa</taxon>
        <taxon>Arthropoda</taxon>
        <taxon>Hexapoda</taxon>
        <taxon>Insecta</taxon>
        <taxon>Pterygota</taxon>
        <taxon>Neoptera</taxon>
        <taxon>Paraneoptera</taxon>
        <taxon>Hemiptera</taxon>
        <taxon>Heteroptera</taxon>
        <taxon>Panheteroptera</taxon>
        <taxon>Cimicomorpha</taxon>
        <taxon>Miridae</taxon>
        <taxon>Dicyphina</taxon>
        <taxon>Nesidiocoris</taxon>
    </lineage>
</organism>
<dbReference type="GO" id="GO:0008270">
    <property type="term" value="F:zinc ion binding"/>
    <property type="evidence" value="ECO:0007669"/>
    <property type="project" value="UniProtKB-KW"/>
</dbReference>
<dbReference type="Proteomes" id="UP000479000">
    <property type="component" value="Unassembled WGS sequence"/>
</dbReference>
<dbReference type="PANTHER" id="PTHR24394">
    <property type="entry name" value="ZINC FINGER PROTEIN"/>
    <property type="match status" value="1"/>
</dbReference>
<sequence>MAGYPCDVCGRVLSTRITLKEHVARHSKEKPYECQLCGRQIRSKMDFLLHVQGHTLGLPH</sequence>
<dbReference type="AlphaFoldDB" id="A0A6H5GKY1"/>
<dbReference type="InterPro" id="IPR013087">
    <property type="entry name" value="Znf_C2H2_type"/>
</dbReference>
<dbReference type="EMBL" id="CADCXU010013620">
    <property type="protein sequence ID" value="CAB0003699.1"/>
    <property type="molecule type" value="Genomic_DNA"/>
</dbReference>
<dbReference type="GO" id="GO:0000981">
    <property type="term" value="F:DNA-binding transcription factor activity, RNA polymerase II-specific"/>
    <property type="evidence" value="ECO:0007669"/>
    <property type="project" value="TreeGrafter"/>
</dbReference>
<evidence type="ECO:0000256" key="3">
    <source>
        <dbReference type="ARBA" id="ARBA00022737"/>
    </source>
</evidence>
<evidence type="ECO:0000256" key="4">
    <source>
        <dbReference type="ARBA" id="ARBA00022771"/>
    </source>
</evidence>
<feature type="domain" description="C2H2-type" evidence="8">
    <location>
        <begin position="32"/>
        <end position="59"/>
    </location>
</feature>
<dbReference type="InterPro" id="IPR036236">
    <property type="entry name" value="Znf_C2H2_sf"/>
</dbReference>
<evidence type="ECO:0000313" key="10">
    <source>
        <dbReference type="Proteomes" id="UP000479000"/>
    </source>
</evidence>
<evidence type="ECO:0000313" key="9">
    <source>
        <dbReference type="EMBL" id="CAB0003699.1"/>
    </source>
</evidence>
<keyword evidence="5" id="KW-0862">Zinc</keyword>
<evidence type="ECO:0000256" key="5">
    <source>
        <dbReference type="ARBA" id="ARBA00022833"/>
    </source>
</evidence>
<dbReference type="Pfam" id="PF00096">
    <property type="entry name" value="zf-C2H2"/>
    <property type="match status" value="1"/>
</dbReference>
<dbReference type="PANTHER" id="PTHR24394:SF29">
    <property type="entry name" value="MYONEURIN"/>
    <property type="match status" value="1"/>
</dbReference>
<gene>
    <name evidence="9" type="ORF">NTEN_LOCUS9202</name>
</gene>
<dbReference type="GO" id="GO:0005634">
    <property type="term" value="C:nucleus"/>
    <property type="evidence" value="ECO:0007669"/>
    <property type="project" value="UniProtKB-SubCell"/>
</dbReference>
<proteinExistence type="predicted"/>
<keyword evidence="2" id="KW-0479">Metal-binding</keyword>
<dbReference type="OrthoDB" id="6077919at2759"/>
<keyword evidence="6" id="KW-0539">Nucleus</keyword>
<protein>
    <recommendedName>
        <fullName evidence="8">C2H2-type domain-containing protein</fullName>
    </recommendedName>
</protein>
<keyword evidence="10" id="KW-1185">Reference proteome</keyword>
<evidence type="ECO:0000256" key="7">
    <source>
        <dbReference type="PROSITE-ProRule" id="PRU00042"/>
    </source>
</evidence>
<comment type="subcellular location">
    <subcellularLocation>
        <location evidence="1">Nucleus</location>
    </subcellularLocation>
</comment>
<evidence type="ECO:0000256" key="2">
    <source>
        <dbReference type="ARBA" id="ARBA00022723"/>
    </source>
</evidence>
<name>A0A6H5GKY1_9HEMI</name>
<dbReference type="PROSITE" id="PS50157">
    <property type="entry name" value="ZINC_FINGER_C2H2_2"/>
    <property type="match status" value="2"/>
</dbReference>
<keyword evidence="3" id="KW-0677">Repeat</keyword>